<feature type="region of interest" description="Disordered" evidence="1">
    <location>
        <begin position="99"/>
        <end position="127"/>
    </location>
</feature>
<organism evidence="2 3">
    <name type="scientific">Pseudomonas phage PspYZU05</name>
    <dbReference type="NCBI Taxonomy" id="1983556"/>
    <lineage>
        <taxon>Viruses</taxon>
        <taxon>Duplodnaviria</taxon>
        <taxon>Heunggongvirae</taxon>
        <taxon>Uroviricota</taxon>
        <taxon>Caudoviricetes</taxon>
        <taxon>Pantevenvirales</taxon>
        <taxon>Straboviridae</taxon>
        <taxon>Jiangsuvirus</taxon>
        <taxon>Jiangsuvirus pspyzu05</taxon>
    </lineage>
</organism>
<reference evidence="2 3" key="1">
    <citation type="submission" date="2017-04" db="EMBL/GenBank/DDBJ databases">
        <title>Isolation of lytic bacteriophages infecting Pseudomonas strains for biocontrol of fish and shrimp spoilage during chilled storage.</title>
        <authorList>
            <person name="Yang Z."/>
            <person name="Tao X."/>
            <person name="Gao L."/>
            <person name="Rao S."/>
        </authorList>
    </citation>
    <scope>NUCLEOTIDE SEQUENCE [LARGE SCALE GENOMIC DNA]</scope>
</reference>
<sequence>MRLIELLKKDFKDWPAFNAGIINEKGSLLRLPTNKEQSEFYGLQSEVARRLRAQLDLKNLNSAKEIIESAIRFFNIPHESQQELYSMLEMVAGDSGGSAENIASGTTTGDIILSPTTLPAKRKKRKK</sequence>
<name>A0A2U7N508_9CAUD</name>
<evidence type="ECO:0000313" key="2">
    <source>
        <dbReference type="EMBL" id="ASD52016.1"/>
    </source>
</evidence>
<evidence type="ECO:0000313" key="3">
    <source>
        <dbReference type="Proteomes" id="UP000247773"/>
    </source>
</evidence>
<feature type="compositionally biased region" description="Polar residues" evidence="1">
    <location>
        <begin position="101"/>
        <end position="117"/>
    </location>
</feature>
<proteinExistence type="predicted"/>
<gene>
    <name evidence="2" type="ORF">PspYZU05_64</name>
</gene>
<dbReference type="EMBL" id="KY971610">
    <property type="protein sequence ID" value="ASD52016.1"/>
    <property type="molecule type" value="Genomic_DNA"/>
</dbReference>
<protein>
    <submittedName>
        <fullName evidence="2">Uncharacterized protein</fullName>
    </submittedName>
</protein>
<evidence type="ECO:0000256" key="1">
    <source>
        <dbReference type="SAM" id="MobiDB-lite"/>
    </source>
</evidence>
<accession>A0A2U7N508</accession>
<dbReference type="Proteomes" id="UP000247773">
    <property type="component" value="Genome"/>
</dbReference>
<keyword evidence="3" id="KW-1185">Reference proteome</keyword>